<name>A0A653WJB1_BACMY</name>
<proteinExistence type="predicted"/>
<dbReference type="Proteomes" id="UP000437562">
    <property type="component" value="Unassembled WGS sequence"/>
</dbReference>
<protein>
    <submittedName>
        <fullName evidence="2">Uncharacterized protein</fullName>
    </submittedName>
</protein>
<keyword evidence="1" id="KW-0812">Transmembrane</keyword>
<sequence>MAFFVFSCLVVGVLFVVEVLVQPIKVKDRAVRAHIDMIFFIVSLLTFNCNNFLLF</sequence>
<evidence type="ECO:0000313" key="2">
    <source>
        <dbReference type="EMBL" id="VXC14158.1"/>
    </source>
</evidence>
<keyword evidence="1" id="KW-0472">Membrane</keyword>
<dbReference type="AlphaFoldDB" id="A0A653WJB1"/>
<evidence type="ECO:0000256" key="1">
    <source>
        <dbReference type="SAM" id="Phobius"/>
    </source>
</evidence>
<accession>A0A653WJB1</accession>
<gene>
    <name evidence="2" type="ORF">BACI71_30051</name>
</gene>
<evidence type="ECO:0000313" key="3">
    <source>
        <dbReference type="Proteomes" id="UP000437562"/>
    </source>
</evidence>
<organism evidence="2 3">
    <name type="scientific">Bacillus mycoides</name>
    <dbReference type="NCBI Taxonomy" id="1405"/>
    <lineage>
        <taxon>Bacteria</taxon>
        <taxon>Bacillati</taxon>
        <taxon>Bacillota</taxon>
        <taxon>Bacilli</taxon>
        <taxon>Bacillales</taxon>
        <taxon>Bacillaceae</taxon>
        <taxon>Bacillus</taxon>
        <taxon>Bacillus cereus group</taxon>
    </lineage>
</organism>
<reference evidence="2 3" key="1">
    <citation type="submission" date="2019-10" db="EMBL/GenBank/DDBJ databases">
        <authorList>
            <person name="Karimi E."/>
        </authorList>
    </citation>
    <scope>NUCLEOTIDE SEQUENCE [LARGE SCALE GENOMIC DNA]</scope>
    <source>
        <strain evidence="2">Bacillus sp. 71</strain>
    </source>
</reference>
<feature type="transmembrane region" description="Helical" evidence="1">
    <location>
        <begin position="37"/>
        <end position="54"/>
    </location>
</feature>
<keyword evidence="1" id="KW-1133">Transmembrane helix</keyword>
<dbReference type="EMBL" id="CABWMC010000023">
    <property type="protein sequence ID" value="VXC14158.1"/>
    <property type="molecule type" value="Genomic_DNA"/>
</dbReference>